<dbReference type="GO" id="GO:0005509">
    <property type="term" value="F:calcium ion binding"/>
    <property type="evidence" value="ECO:0007669"/>
    <property type="project" value="InterPro"/>
</dbReference>
<dbReference type="InterPro" id="IPR008928">
    <property type="entry name" value="6-hairpin_glycosidase_sf"/>
</dbReference>
<organism evidence="1 2">
    <name type="scientific">Vibrio diazotrophicus</name>
    <dbReference type="NCBI Taxonomy" id="685"/>
    <lineage>
        <taxon>Bacteria</taxon>
        <taxon>Pseudomonadati</taxon>
        <taxon>Pseudomonadota</taxon>
        <taxon>Gammaproteobacteria</taxon>
        <taxon>Vibrionales</taxon>
        <taxon>Vibrionaceae</taxon>
        <taxon>Vibrio</taxon>
    </lineage>
</organism>
<dbReference type="GO" id="GO:0016837">
    <property type="term" value="F:carbon-oxygen lyase activity, acting on polysaccharides"/>
    <property type="evidence" value="ECO:0007669"/>
    <property type="project" value="InterPro"/>
</dbReference>
<dbReference type="Pfam" id="PF06917">
    <property type="entry name" value="Pectate_lyase_2"/>
    <property type="match status" value="1"/>
</dbReference>
<dbReference type="Gene3D" id="3.90.105.40">
    <property type="match status" value="1"/>
</dbReference>
<dbReference type="InterPro" id="IPR036026">
    <property type="entry name" value="Seven-hairpin_glycosidases"/>
</dbReference>
<dbReference type="RefSeq" id="WP_102967205.1">
    <property type="nucleotide sequence ID" value="NZ_POSK01000020.1"/>
</dbReference>
<dbReference type="OrthoDB" id="92725at2"/>
<gene>
    <name evidence="1" type="ORF">C1N32_19985</name>
</gene>
<comment type="caution">
    <text evidence="1">The sequence shown here is derived from an EMBL/GenBank/DDBJ whole genome shotgun (WGS) entry which is preliminary data.</text>
</comment>
<keyword evidence="1" id="KW-0456">Lyase</keyword>
<sequence>MSDSRVSLLPIVKRFYQQSLDLGKAAHSPLMADGIDVKTLKPAKWIYPDGVEVPMSNFASQQNLMRGYLAFSMLTGNNLYLHEAQNITEYFLENYADKASGLLQWGGHRFVNLETGNIEGPASKECVHELKHHFPFYDLLFQMQPEVTESFLKGFWAAHVTDWEKLDLTRHGEYGKEFPADLFKIHQPKEVVDPVKWPELPETVGLTFVNASTDLIYAACHYYRYTGDADALKWAKHLYRQFVAARHPETRMPVYQFSSPKQREPIPEDDRLTYSWFGDRAKRQFGPEFGDIAREANVLFRDCWAVVVDNPLAMLSCVQNINDEEWLNWVIEGIVGYFSHAWDEESNEVLPMWTDGTDLTGYTFKRHGYYGEKGTTLARRPADPAYLLTLVRAARASSNQQVKELTAKMFERFNLGSLDVETLVPVEVAEKSNLASTYLLFALLELHQHSEDKRLLVLADSVAQNLLKKHYHENSGLFVEDLTQQYARLDDPIAYALLALEAAYAGVYDDIPQMISTGGYLHGDSNINGEIKVVYDRDVIYGQPHNEMAMVAR</sequence>
<dbReference type="GO" id="GO:0045490">
    <property type="term" value="P:pectin catabolic process"/>
    <property type="evidence" value="ECO:0007669"/>
    <property type="project" value="InterPro"/>
</dbReference>
<protein>
    <submittedName>
        <fullName evidence="1">Pectate lyase</fullName>
    </submittedName>
</protein>
<dbReference type="EMBL" id="POSK01000020">
    <property type="protein sequence ID" value="PNI01559.1"/>
    <property type="molecule type" value="Genomic_DNA"/>
</dbReference>
<dbReference type="Proteomes" id="UP000236449">
    <property type="component" value="Unassembled WGS sequence"/>
</dbReference>
<accession>A0A2J8HTG9</accession>
<evidence type="ECO:0000313" key="1">
    <source>
        <dbReference type="EMBL" id="PNI01559.1"/>
    </source>
</evidence>
<dbReference type="Gene3D" id="1.50.10.20">
    <property type="match status" value="2"/>
</dbReference>
<dbReference type="GO" id="GO:0042597">
    <property type="term" value="C:periplasmic space"/>
    <property type="evidence" value="ECO:0007669"/>
    <property type="project" value="InterPro"/>
</dbReference>
<dbReference type="GO" id="GO:0016020">
    <property type="term" value="C:membrane"/>
    <property type="evidence" value="ECO:0007669"/>
    <property type="project" value="InterPro"/>
</dbReference>
<dbReference type="SUPFAM" id="SSF48208">
    <property type="entry name" value="Six-hairpin glycosidases"/>
    <property type="match status" value="1"/>
</dbReference>
<dbReference type="InterPro" id="IPR010702">
    <property type="entry name" value="Pectate_lyase_2"/>
</dbReference>
<dbReference type="AlphaFoldDB" id="A0A2J8HTG9"/>
<reference evidence="1 2" key="1">
    <citation type="submission" date="2018-01" db="EMBL/GenBank/DDBJ databases">
        <title>Draft genome sequences of six Vibrio diazotrophicus strains isolated from deep-sea sediments of the Baltic Sea.</title>
        <authorList>
            <person name="Castillo D."/>
            <person name="Vandieken V."/>
            <person name="Chiang O."/>
            <person name="Middelboe M."/>
        </authorList>
    </citation>
    <scope>NUCLEOTIDE SEQUENCE [LARGE SCALE GENOMIC DNA]</scope>
    <source>
        <strain evidence="1 2">60.27F</strain>
    </source>
</reference>
<proteinExistence type="predicted"/>
<dbReference type="GO" id="GO:0004571">
    <property type="term" value="F:mannosyl-oligosaccharide 1,2-alpha-mannosidase activity"/>
    <property type="evidence" value="ECO:0007669"/>
    <property type="project" value="InterPro"/>
</dbReference>
<name>A0A2J8HTG9_VIBDI</name>
<dbReference type="SUPFAM" id="SSF48225">
    <property type="entry name" value="Seven-hairpin glycosidases"/>
    <property type="match status" value="1"/>
</dbReference>
<evidence type="ECO:0000313" key="2">
    <source>
        <dbReference type="Proteomes" id="UP000236449"/>
    </source>
</evidence>